<name>A0A9D3Y4S0_DREPO</name>
<dbReference type="EMBL" id="JAIWYP010000028">
    <property type="protein sequence ID" value="KAH3691928.1"/>
    <property type="molecule type" value="Genomic_DNA"/>
</dbReference>
<evidence type="ECO:0000313" key="3">
    <source>
        <dbReference type="Proteomes" id="UP000828390"/>
    </source>
</evidence>
<protein>
    <submittedName>
        <fullName evidence="2">Uncharacterized protein</fullName>
    </submittedName>
</protein>
<sequence length="87" mass="10046">MDGTQDDELFDDLVENRDQSEDYRPVQRLVIATMMMMISATGFTMTISLVRNSTNCSVKAMMRISKDFKMTDTINYERSMFEIVVAN</sequence>
<feature type="transmembrane region" description="Helical" evidence="1">
    <location>
        <begin position="29"/>
        <end position="50"/>
    </location>
</feature>
<dbReference type="Proteomes" id="UP000828390">
    <property type="component" value="Unassembled WGS sequence"/>
</dbReference>
<reference evidence="2" key="1">
    <citation type="journal article" date="2019" name="bioRxiv">
        <title>The Genome of the Zebra Mussel, Dreissena polymorpha: A Resource for Invasive Species Research.</title>
        <authorList>
            <person name="McCartney M.A."/>
            <person name="Auch B."/>
            <person name="Kono T."/>
            <person name="Mallez S."/>
            <person name="Zhang Y."/>
            <person name="Obille A."/>
            <person name="Becker A."/>
            <person name="Abrahante J.E."/>
            <person name="Garbe J."/>
            <person name="Badalamenti J.P."/>
            <person name="Herman A."/>
            <person name="Mangelson H."/>
            <person name="Liachko I."/>
            <person name="Sullivan S."/>
            <person name="Sone E.D."/>
            <person name="Koren S."/>
            <person name="Silverstein K.A.T."/>
            <person name="Beckman K.B."/>
            <person name="Gohl D.M."/>
        </authorList>
    </citation>
    <scope>NUCLEOTIDE SEQUENCE</scope>
    <source>
        <strain evidence="2">Duluth1</strain>
        <tissue evidence="2">Whole animal</tissue>
    </source>
</reference>
<reference evidence="2" key="2">
    <citation type="submission" date="2020-11" db="EMBL/GenBank/DDBJ databases">
        <authorList>
            <person name="McCartney M.A."/>
            <person name="Auch B."/>
            <person name="Kono T."/>
            <person name="Mallez S."/>
            <person name="Becker A."/>
            <person name="Gohl D.M."/>
            <person name="Silverstein K.A.T."/>
            <person name="Koren S."/>
            <person name="Bechman K.B."/>
            <person name="Herman A."/>
            <person name="Abrahante J.E."/>
            <person name="Garbe J."/>
        </authorList>
    </citation>
    <scope>NUCLEOTIDE SEQUENCE</scope>
    <source>
        <strain evidence="2">Duluth1</strain>
        <tissue evidence="2">Whole animal</tissue>
    </source>
</reference>
<organism evidence="2 3">
    <name type="scientific">Dreissena polymorpha</name>
    <name type="common">Zebra mussel</name>
    <name type="synonym">Mytilus polymorpha</name>
    <dbReference type="NCBI Taxonomy" id="45954"/>
    <lineage>
        <taxon>Eukaryota</taxon>
        <taxon>Metazoa</taxon>
        <taxon>Spiralia</taxon>
        <taxon>Lophotrochozoa</taxon>
        <taxon>Mollusca</taxon>
        <taxon>Bivalvia</taxon>
        <taxon>Autobranchia</taxon>
        <taxon>Heteroconchia</taxon>
        <taxon>Euheterodonta</taxon>
        <taxon>Imparidentia</taxon>
        <taxon>Neoheterodontei</taxon>
        <taxon>Myida</taxon>
        <taxon>Dreissenoidea</taxon>
        <taxon>Dreissenidae</taxon>
        <taxon>Dreissena</taxon>
    </lineage>
</organism>
<comment type="caution">
    <text evidence="2">The sequence shown here is derived from an EMBL/GenBank/DDBJ whole genome shotgun (WGS) entry which is preliminary data.</text>
</comment>
<accession>A0A9D3Y4S0</accession>
<dbReference type="AlphaFoldDB" id="A0A9D3Y4S0"/>
<keyword evidence="1" id="KW-0472">Membrane</keyword>
<keyword evidence="1" id="KW-1133">Transmembrane helix</keyword>
<keyword evidence="3" id="KW-1185">Reference proteome</keyword>
<evidence type="ECO:0000313" key="2">
    <source>
        <dbReference type="EMBL" id="KAH3691928.1"/>
    </source>
</evidence>
<evidence type="ECO:0000256" key="1">
    <source>
        <dbReference type="SAM" id="Phobius"/>
    </source>
</evidence>
<keyword evidence="1" id="KW-0812">Transmembrane</keyword>
<gene>
    <name evidence="2" type="ORF">DPMN_192475</name>
</gene>
<proteinExistence type="predicted"/>